<feature type="transmembrane region" description="Helical" evidence="1">
    <location>
        <begin position="103"/>
        <end position="125"/>
    </location>
</feature>
<sequence length="165" mass="17365">MTAARFMASHASASPHRAVVLGGLIAGALDMVWVCTLWGTLGVTPKRIFQAVASGWLGNDAAVAGGWATALLGAVSHFAITIAMAYAYYLAARRLPTLARRPVLYGALYGIVLYVVMIHVVVPLSAAPSNQSAPWGWVLWANIAAHMLLVGVPCALGARMALRAR</sequence>
<organism evidence="2 3">
    <name type="scientific">Pseudoxanthomonas putridarboris</name>
    <dbReference type="NCBI Taxonomy" id="752605"/>
    <lineage>
        <taxon>Bacteria</taxon>
        <taxon>Pseudomonadati</taxon>
        <taxon>Pseudomonadota</taxon>
        <taxon>Gammaproteobacteria</taxon>
        <taxon>Lysobacterales</taxon>
        <taxon>Lysobacteraceae</taxon>
        <taxon>Pseudoxanthomonas</taxon>
    </lineage>
</organism>
<gene>
    <name evidence="2" type="ORF">AAD027_02195</name>
</gene>
<keyword evidence="1" id="KW-0472">Membrane</keyword>
<feature type="transmembrane region" description="Helical" evidence="1">
    <location>
        <begin position="137"/>
        <end position="158"/>
    </location>
</feature>
<protein>
    <recommendedName>
        <fullName evidence="4">DUF1440 domain-containing protein</fullName>
    </recommendedName>
</protein>
<keyword evidence="3" id="KW-1185">Reference proteome</keyword>
<evidence type="ECO:0008006" key="4">
    <source>
        <dbReference type="Google" id="ProtNLM"/>
    </source>
</evidence>
<feature type="transmembrane region" description="Helical" evidence="1">
    <location>
        <begin position="20"/>
        <end position="41"/>
    </location>
</feature>
<accession>A0ABU9IXF0</accession>
<evidence type="ECO:0000256" key="1">
    <source>
        <dbReference type="SAM" id="Phobius"/>
    </source>
</evidence>
<feature type="transmembrane region" description="Helical" evidence="1">
    <location>
        <begin position="61"/>
        <end position="91"/>
    </location>
</feature>
<dbReference type="EMBL" id="JBBWWT010000001">
    <property type="protein sequence ID" value="MEL1263178.1"/>
    <property type="molecule type" value="Genomic_DNA"/>
</dbReference>
<comment type="caution">
    <text evidence="2">The sequence shown here is derived from an EMBL/GenBank/DDBJ whole genome shotgun (WGS) entry which is preliminary data.</text>
</comment>
<keyword evidence="1" id="KW-1133">Transmembrane helix</keyword>
<proteinExistence type="predicted"/>
<dbReference type="Proteomes" id="UP001459204">
    <property type="component" value="Unassembled WGS sequence"/>
</dbReference>
<reference evidence="2 3" key="1">
    <citation type="submission" date="2024-04" db="EMBL/GenBank/DDBJ databases">
        <title>Draft genome sequence of Pseudoxanthomonas putridarboris WD12.</title>
        <authorList>
            <person name="Oh J."/>
        </authorList>
    </citation>
    <scope>NUCLEOTIDE SEQUENCE [LARGE SCALE GENOMIC DNA]</scope>
    <source>
        <strain evidence="2 3">WD12</strain>
    </source>
</reference>
<name>A0ABU9IXF0_9GAMM</name>
<dbReference type="RefSeq" id="WP_341724371.1">
    <property type="nucleotide sequence ID" value="NZ_JBBWWT010000001.1"/>
</dbReference>
<evidence type="ECO:0000313" key="2">
    <source>
        <dbReference type="EMBL" id="MEL1263178.1"/>
    </source>
</evidence>
<keyword evidence="1" id="KW-0812">Transmembrane</keyword>
<evidence type="ECO:0000313" key="3">
    <source>
        <dbReference type="Proteomes" id="UP001459204"/>
    </source>
</evidence>